<sequence>MKISEAQELMLKIYGERDKKRGLEGTFIWFIEEVGELAEAIRKKDDKSIKEEIADVLAWLFSLANVLNIDISKCFLEKYSKCPRCKNIPCNCNF</sequence>
<evidence type="ECO:0000313" key="2">
    <source>
        <dbReference type="EMBL" id="RZN56727.1"/>
    </source>
</evidence>
<evidence type="ECO:0000313" key="5">
    <source>
        <dbReference type="Proteomes" id="UP000317265"/>
    </source>
</evidence>
<dbReference type="EMBL" id="RXIH01000018">
    <property type="protein sequence ID" value="RZN56727.1"/>
    <property type="molecule type" value="Genomic_DNA"/>
</dbReference>
<reference evidence="3 5" key="1">
    <citation type="journal article" date="2019" name="Nat. Microbiol.">
        <title>Expanding anaerobic alkane metabolism in the domain of Archaea.</title>
        <authorList>
            <person name="Wang Y."/>
            <person name="Wegener G."/>
            <person name="Hou J."/>
            <person name="Wang F."/>
            <person name="Xiao X."/>
        </authorList>
    </citation>
    <scope>NUCLEOTIDE SEQUENCE [LARGE SCALE GENOMIC DNA]</scope>
    <source>
        <strain evidence="3">WYZ-LMO11</strain>
    </source>
</reference>
<dbReference type="Proteomes" id="UP000317265">
    <property type="component" value="Unassembled WGS sequence"/>
</dbReference>
<protein>
    <submittedName>
        <fullName evidence="3">Nucleotide pyrophosphohydrolase</fullName>
    </submittedName>
</protein>
<gene>
    <name evidence="3" type="ORF">DSO09_06530</name>
    <name evidence="2" type="ORF">EF809_02220</name>
</gene>
<accession>A0A523BB06</accession>
<organism evidence="3 5">
    <name type="scientific">Thermoproteota archaeon</name>
    <dbReference type="NCBI Taxonomy" id="2056631"/>
    <lineage>
        <taxon>Archaea</taxon>
        <taxon>Thermoproteota</taxon>
    </lineage>
</organism>
<dbReference type="Gene3D" id="1.10.287.1080">
    <property type="entry name" value="MazG-like"/>
    <property type="match status" value="1"/>
</dbReference>
<dbReference type="GO" id="GO:0016787">
    <property type="term" value="F:hydrolase activity"/>
    <property type="evidence" value="ECO:0007669"/>
    <property type="project" value="UniProtKB-KW"/>
</dbReference>
<evidence type="ECO:0000259" key="1">
    <source>
        <dbReference type="Pfam" id="PF03819"/>
    </source>
</evidence>
<dbReference type="SUPFAM" id="SSF101386">
    <property type="entry name" value="all-alpha NTP pyrophosphatases"/>
    <property type="match status" value="1"/>
</dbReference>
<dbReference type="EMBL" id="QNVI01000066">
    <property type="protein sequence ID" value="TDA37660.1"/>
    <property type="molecule type" value="Genomic_DNA"/>
</dbReference>
<feature type="domain" description="NTP pyrophosphohydrolase MazG-like" evidence="1">
    <location>
        <begin position="27"/>
        <end position="83"/>
    </location>
</feature>
<evidence type="ECO:0000313" key="4">
    <source>
        <dbReference type="Proteomes" id="UP000316080"/>
    </source>
</evidence>
<proteinExistence type="predicted"/>
<comment type="caution">
    <text evidence="3">The sequence shown here is derived from an EMBL/GenBank/DDBJ whole genome shotgun (WGS) entry which is preliminary data.</text>
</comment>
<reference evidence="2 4" key="2">
    <citation type="journal article" date="2019" name="Nat. Microbiol.">
        <title>Wide diversity of methane and short-chain alkane metabolisms in uncultured archaea.</title>
        <authorList>
            <person name="Borrel G."/>
            <person name="Adam P.S."/>
            <person name="McKay L.J."/>
            <person name="Chen L.X."/>
            <person name="Sierra-Garcia I.N."/>
            <person name="Sieber C.M."/>
            <person name="Letourneur Q."/>
            <person name="Ghozlane A."/>
            <person name="Andersen G.L."/>
            <person name="Li W.J."/>
            <person name="Hallam S.J."/>
            <person name="Muyzer G."/>
            <person name="de Oliveira V.M."/>
            <person name="Inskeep W.P."/>
            <person name="Banfield J.F."/>
            <person name="Gribaldo S."/>
        </authorList>
    </citation>
    <scope>NUCLEOTIDE SEQUENCE [LARGE SCALE GENOMIC DNA]</scope>
    <source>
        <strain evidence="2">Verst-YHS</strain>
    </source>
</reference>
<dbReference type="AlphaFoldDB" id="A0A523BB06"/>
<dbReference type="InterPro" id="IPR004518">
    <property type="entry name" value="MazG-like_dom"/>
</dbReference>
<dbReference type="PANTHER" id="PTHR42702:SF1">
    <property type="entry name" value="REGULATORY PROTEIN FOR BETA-LACTAMASE"/>
    <property type="match status" value="1"/>
</dbReference>
<dbReference type="Pfam" id="PF03819">
    <property type="entry name" value="MazG"/>
    <property type="match status" value="1"/>
</dbReference>
<name>A0A523BB06_9CREN</name>
<dbReference type="PANTHER" id="PTHR42702">
    <property type="entry name" value="NUCLEOTIDE PYROPHOSPHOHYDROLASE"/>
    <property type="match status" value="1"/>
</dbReference>
<keyword evidence="3" id="KW-0378">Hydrolase</keyword>
<evidence type="ECO:0000313" key="3">
    <source>
        <dbReference type="EMBL" id="TDA37660.1"/>
    </source>
</evidence>
<dbReference type="Proteomes" id="UP000316080">
    <property type="component" value="Unassembled WGS sequence"/>
</dbReference>
<dbReference type="CDD" id="cd11535">
    <property type="entry name" value="NTP-PPase_SsMazG"/>
    <property type="match status" value="1"/>
</dbReference>